<reference evidence="1 2" key="2">
    <citation type="journal article" date="2019" name="G3 (Bethesda)">
        <title>Hybrid Assembly of the Genome of the Entomopathogenic Nematode Steinernema carpocapsae Identifies the X-Chromosome.</title>
        <authorList>
            <person name="Serra L."/>
            <person name="Macchietto M."/>
            <person name="Macias-Munoz A."/>
            <person name="McGill C.J."/>
            <person name="Rodriguez I.M."/>
            <person name="Rodriguez B."/>
            <person name="Murad R."/>
            <person name="Mortazavi A."/>
        </authorList>
    </citation>
    <scope>NUCLEOTIDE SEQUENCE [LARGE SCALE GENOMIC DNA]</scope>
    <source>
        <strain evidence="1 2">ALL</strain>
    </source>
</reference>
<comment type="caution">
    <text evidence="1">The sequence shown here is derived from an EMBL/GenBank/DDBJ whole genome shotgun (WGS) entry which is preliminary data.</text>
</comment>
<sequence length="105" mass="12063">MLFDGVVDFIVSDTVKVVGEALDKVVKAVDPAEVAGDVGFFGFLKNSQVETVSQFLKRTFKYRNLRVFHSLNEIAKDLLRFFEHHCFGSIWKRFMHLPLRSLEAL</sequence>
<accession>A0A4U5NX17</accession>
<protein>
    <submittedName>
        <fullName evidence="1">Uncharacterized protein</fullName>
    </submittedName>
</protein>
<dbReference type="AlphaFoldDB" id="A0A4U5NX17"/>
<gene>
    <name evidence="1" type="ORF">L596_012428</name>
</gene>
<evidence type="ECO:0000313" key="1">
    <source>
        <dbReference type="EMBL" id="TKR88139.1"/>
    </source>
</evidence>
<keyword evidence="2" id="KW-1185">Reference proteome</keyword>
<evidence type="ECO:0000313" key="2">
    <source>
        <dbReference type="Proteomes" id="UP000298663"/>
    </source>
</evidence>
<proteinExistence type="predicted"/>
<organism evidence="1 2">
    <name type="scientific">Steinernema carpocapsae</name>
    <name type="common">Entomopathogenic nematode</name>
    <dbReference type="NCBI Taxonomy" id="34508"/>
    <lineage>
        <taxon>Eukaryota</taxon>
        <taxon>Metazoa</taxon>
        <taxon>Ecdysozoa</taxon>
        <taxon>Nematoda</taxon>
        <taxon>Chromadorea</taxon>
        <taxon>Rhabditida</taxon>
        <taxon>Tylenchina</taxon>
        <taxon>Panagrolaimomorpha</taxon>
        <taxon>Strongyloidoidea</taxon>
        <taxon>Steinernematidae</taxon>
        <taxon>Steinernema</taxon>
    </lineage>
</organism>
<reference evidence="1 2" key="1">
    <citation type="journal article" date="2015" name="Genome Biol.">
        <title>Comparative genomics of Steinernema reveals deeply conserved gene regulatory networks.</title>
        <authorList>
            <person name="Dillman A.R."/>
            <person name="Macchietto M."/>
            <person name="Porter C.F."/>
            <person name="Rogers A."/>
            <person name="Williams B."/>
            <person name="Antoshechkin I."/>
            <person name="Lee M.M."/>
            <person name="Goodwin Z."/>
            <person name="Lu X."/>
            <person name="Lewis E.E."/>
            <person name="Goodrich-Blair H."/>
            <person name="Stock S.P."/>
            <person name="Adams B.J."/>
            <person name="Sternberg P.W."/>
            <person name="Mortazavi A."/>
        </authorList>
    </citation>
    <scope>NUCLEOTIDE SEQUENCE [LARGE SCALE GENOMIC DNA]</scope>
    <source>
        <strain evidence="1 2">ALL</strain>
    </source>
</reference>
<name>A0A4U5NX17_STECR</name>
<dbReference type="Proteomes" id="UP000298663">
    <property type="component" value="Unassembled WGS sequence"/>
</dbReference>
<dbReference type="EMBL" id="AZBU02000003">
    <property type="protein sequence ID" value="TKR88139.1"/>
    <property type="molecule type" value="Genomic_DNA"/>
</dbReference>